<dbReference type="SUPFAM" id="SSF56349">
    <property type="entry name" value="DNA breaking-rejoining enzymes"/>
    <property type="match status" value="1"/>
</dbReference>
<dbReference type="PROSITE" id="PS51900">
    <property type="entry name" value="CB"/>
    <property type="match status" value="1"/>
</dbReference>
<name>A0A2T5GBZ1_HYDSH</name>
<evidence type="ECO:0000256" key="5">
    <source>
        <dbReference type="ARBA" id="ARBA00022618"/>
    </source>
</evidence>
<feature type="active site" evidence="11">
    <location>
        <position position="305"/>
    </location>
</feature>
<dbReference type="InterPro" id="IPR013762">
    <property type="entry name" value="Integrase-like_cat_sf"/>
</dbReference>
<evidence type="ECO:0000256" key="3">
    <source>
        <dbReference type="ARBA" id="ARBA00015810"/>
    </source>
</evidence>
<dbReference type="InterPro" id="IPR023009">
    <property type="entry name" value="Tyrosine_recombinase_XerC/XerD"/>
</dbReference>
<feature type="active site" evidence="11">
    <location>
        <position position="229"/>
    </location>
</feature>
<evidence type="ECO:0000256" key="1">
    <source>
        <dbReference type="ARBA" id="ARBA00004496"/>
    </source>
</evidence>
<dbReference type="GO" id="GO:0009037">
    <property type="term" value="F:tyrosine-based site-specific recombinase activity"/>
    <property type="evidence" value="ECO:0007669"/>
    <property type="project" value="UniProtKB-UniRule"/>
</dbReference>
<dbReference type="Gene3D" id="1.10.443.10">
    <property type="entry name" value="Intergrase catalytic core"/>
    <property type="match status" value="1"/>
</dbReference>
<dbReference type="NCBIfam" id="NF001399">
    <property type="entry name" value="PRK00283.1"/>
    <property type="match status" value="1"/>
</dbReference>
<keyword evidence="6 11" id="KW-0159">Chromosome partition</keyword>
<dbReference type="InterPro" id="IPR044068">
    <property type="entry name" value="CB"/>
</dbReference>
<comment type="similarity">
    <text evidence="2 11">Belongs to the 'phage' integrase family. XerD subfamily.</text>
</comment>
<dbReference type="NCBIfam" id="NF040815">
    <property type="entry name" value="recomb_XerA_Arch"/>
    <property type="match status" value="1"/>
</dbReference>
<keyword evidence="9 11" id="KW-0233">DNA recombination</keyword>
<dbReference type="GO" id="GO:0051301">
    <property type="term" value="P:cell division"/>
    <property type="evidence" value="ECO:0007669"/>
    <property type="project" value="UniProtKB-KW"/>
</dbReference>
<comment type="function">
    <text evidence="11">Site-specific tyrosine recombinase, which acts by catalyzing the cutting and rejoining of the recombining DNA molecules. The XerC-XerD complex is essential to convert dimers of the bacterial chromosome into monomers to permit their segregation at cell division. It also contributes to the segregational stability of plasmids.</text>
</comment>
<keyword evidence="4 11" id="KW-0963">Cytoplasm</keyword>
<dbReference type="InterPro" id="IPR004107">
    <property type="entry name" value="Integrase_SAM-like_N"/>
</dbReference>
<dbReference type="InterPro" id="IPR050090">
    <property type="entry name" value="Tyrosine_recombinase_XerCD"/>
</dbReference>
<evidence type="ECO:0000256" key="4">
    <source>
        <dbReference type="ARBA" id="ARBA00022490"/>
    </source>
</evidence>
<evidence type="ECO:0000256" key="11">
    <source>
        <dbReference type="HAMAP-Rule" id="MF_01807"/>
    </source>
</evidence>
<evidence type="ECO:0000256" key="10">
    <source>
        <dbReference type="ARBA" id="ARBA00023306"/>
    </source>
</evidence>
<dbReference type="PROSITE" id="PS51898">
    <property type="entry name" value="TYR_RECOMBINASE"/>
    <property type="match status" value="1"/>
</dbReference>
<dbReference type="NCBIfam" id="TIGR02225">
    <property type="entry name" value="recomb_XerD"/>
    <property type="match status" value="1"/>
</dbReference>
<dbReference type="AlphaFoldDB" id="A0A2T5GBZ1"/>
<evidence type="ECO:0000259" key="13">
    <source>
        <dbReference type="PROSITE" id="PS51900"/>
    </source>
</evidence>
<dbReference type="Pfam" id="PF02899">
    <property type="entry name" value="Phage_int_SAM_1"/>
    <property type="match status" value="1"/>
</dbReference>
<feature type="domain" description="Core-binding (CB)" evidence="13">
    <location>
        <begin position="47"/>
        <end position="144"/>
    </location>
</feature>
<dbReference type="GO" id="GO:0005737">
    <property type="term" value="C:cytoplasm"/>
    <property type="evidence" value="ECO:0007669"/>
    <property type="project" value="UniProtKB-SubCell"/>
</dbReference>
<dbReference type="CDD" id="cd00798">
    <property type="entry name" value="INT_XerDC_C"/>
    <property type="match status" value="1"/>
</dbReference>
<dbReference type="GO" id="GO:0006313">
    <property type="term" value="P:DNA transposition"/>
    <property type="evidence" value="ECO:0007669"/>
    <property type="project" value="UniProtKB-UniRule"/>
</dbReference>
<dbReference type="InterPro" id="IPR011010">
    <property type="entry name" value="DNA_brk_join_enz"/>
</dbReference>
<dbReference type="InterPro" id="IPR002104">
    <property type="entry name" value="Integrase_catalytic"/>
</dbReference>
<feature type="active site" evidence="11">
    <location>
        <position position="331"/>
    </location>
</feature>
<dbReference type="HAMAP" id="MF_01807">
    <property type="entry name" value="Recomb_XerD"/>
    <property type="match status" value="1"/>
</dbReference>
<comment type="subcellular location">
    <subcellularLocation>
        <location evidence="1 11">Cytoplasm</location>
    </subcellularLocation>
</comment>
<evidence type="ECO:0000313" key="15">
    <source>
        <dbReference type="Proteomes" id="UP000244180"/>
    </source>
</evidence>
<dbReference type="GO" id="GO:0003677">
    <property type="term" value="F:DNA binding"/>
    <property type="evidence" value="ECO:0007669"/>
    <property type="project" value="UniProtKB-UniRule"/>
</dbReference>
<feature type="domain" description="Tyr recombinase" evidence="12">
    <location>
        <begin position="165"/>
        <end position="353"/>
    </location>
</feature>
<gene>
    <name evidence="11" type="primary">xerD</name>
    <name evidence="14" type="ORF">HSCHL_1477</name>
</gene>
<dbReference type="EMBL" id="PEBV01000011">
    <property type="protein sequence ID" value="PTQ53709.1"/>
    <property type="molecule type" value="Genomic_DNA"/>
</dbReference>
<comment type="caution">
    <text evidence="14">The sequence shown here is derived from an EMBL/GenBank/DDBJ whole genome shotgun (WGS) entry which is preliminary data.</text>
</comment>
<evidence type="ECO:0000313" key="14">
    <source>
        <dbReference type="EMBL" id="PTQ53709.1"/>
    </source>
</evidence>
<keyword evidence="5 11" id="KW-0132">Cell division</keyword>
<comment type="subunit">
    <text evidence="11">Forms a cyclic heterotetrameric complex composed of two molecules of XerC and two molecules of XerD.</text>
</comment>
<evidence type="ECO:0000259" key="12">
    <source>
        <dbReference type="PROSITE" id="PS51898"/>
    </source>
</evidence>
<dbReference type="PANTHER" id="PTHR30349">
    <property type="entry name" value="PHAGE INTEGRASE-RELATED"/>
    <property type="match status" value="1"/>
</dbReference>
<feature type="active site" evidence="11">
    <location>
        <position position="205"/>
    </location>
</feature>
<protein>
    <recommendedName>
        <fullName evidence="3 11">Tyrosine recombinase XerD</fullName>
    </recommendedName>
</protein>
<proteinExistence type="inferred from homology"/>
<dbReference type="InterPro" id="IPR011932">
    <property type="entry name" value="Recomb_XerD"/>
</dbReference>
<evidence type="ECO:0000256" key="9">
    <source>
        <dbReference type="ARBA" id="ARBA00023172"/>
    </source>
</evidence>
<keyword evidence="7 11" id="KW-0229">DNA integration</keyword>
<evidence type="ECO:0000256" key="2">
    <source>
        <dbReference type="ARBA" id="ARBA00010450"/>
    </source>
</evidence>
<organism evidence="14 15">
    <name type="scientific">Hydrogenibacillus schlegelii</name>
    <name type="common">Bacillus schlegelii</name>
    <dbReference type="NCBI Taxonomy" id="1484"/>
    <lineage>
        <taxon>Bacteria</taxon>
        <taxon>Bacillati</taxon>
        <taxon>Bacillota</taxon>
        <taxon>Bacilli</taxon>
        <taxon>Bacillales</taxon>
        <taxon>Bacillales Family X. Incertae Sedis</taxon>
        <taxon>Hydrogenibacillus</taxon>
    </lineage>
</organism>
<evidence type="ECO:0000256" key="7">
    <source>
        <dbReference type="ARBA" id="ARBA00022908"/>
    </source>
</evidence>
<dbReference type="HAMAP" id="MF_01808">
    <property type="entry name" value="Recomb_XerC_XerD"/>
    <property type="match status" value="1"/>
</dbReference>
<sequence length="359" mass="40295">MRSGAACVDEKETIRGTARGTPEVMGAGKRIPTQEPTNDAAYDRFRAAWREARSAFWDHLAYAEGLAKNTQMSYLQDLDHFIAYLDQNRPDGDADGAGRSRPLPEEVGREDIRRYLAHLESTGKKTATRARRLAALRAFYRFLLEEGRIEASPLEHIDTPRNVRPLPSVLSVDEAARLVEAPSERTAAGLRDRAMLELMYATGLRVSELVGLMLGDVNLELMFVRVVGKGDTERIVPFGEEARAALEAYLERGRPKLAGRQTARAAERSRLFLNARGKPLTRQGFWKIVKFYARAAGIDKPITPHTLRHSFATHLLENGADLRVVQELLGHRDLSTTQIYTHVSRKTIQAVYDRSHPRA</sequence>
<evidence type="ECO:0000256" key="6">
    <source>
        <dbReference type="ARBA" id="ARBA00022829"/>
    </source>
</evidence>
<reference evidence="14 15" key="1">
    <citation type="submission" date="2017-08" db="EMBL/GenBank/DDBJ databases">
        <title>Burning lignite coal seam in the remote Altai Mountains harbors a hydrogen-driven thermophilic microbial community.</title>
        <authorList>
            <person name="Kadnikov V.V."/>
            <person name="Mardanov A.V."/>
            <person name="Ivasenko D."/>
            <person name="Beletsky A.V."/>
            <person name="Karnachuk O.V."/>
            <person name="Ravin N.V."/>
        </authorList>
    </citation>
    <scope>NUCLEOTIDE SEQUENCE [LARGE SCALE GENOMIC DNA]</scope>
    <source>
        <strain evidence="14">AL33</strain>
    </source>
</reference>
<keyword evidence="10 11" id="KW-0131">Cell cycle</keyword>
<dbReference type="Gene3D" id="1.10.150.130">
    <property type="match status" value="1"/>
</dbReference>
<evidence type="ECO:0000256" key="8">
    <source>
        <dbReference type="ARBA" id="ARBA00023125"/>
    </source>
</evidence>
<dbReference type="Proteomes" id="UP000244180">
    <property type="component" value="Unassembled WGS sequence"/>
</dbReference>
<accession>A0A2T5GBZ1</accession>
<dbReference type="InterPro" id="IPR010998">
    <property type="entry name" value="Integrase_recombinase_N"/>
</dbReference>
<feature type="active site" evidence="11">
    <location>
        <position position="308"/>
    </location>
</feature>
<dbReference type="PANTHER" id="PTHR30349:SF81">
    <property type="entry name" value="TYROSINE RECOMBINASE XERC"/>
    <property type="match status" value="1"/>
</dbReference>
<dbReference type="Pfam" id="PF00589">
    <property type="entry name" value="Phage_integrase"/>
    <property type="match status" value="1"/>
</dbReference>
<keyword evidence="8 11" id="KW-0238">DNA-binding</keyword>
<feature type="active site" description="O-(3'-phospho-DNA)-tyrosine intermediate" evidence="11">
    <location>
        <position position="340"/>
    </location>
</feature>
<dbReference type="GO" id="GO:0007059">
    <property type="term" value="P:chromosome segregation"/>
    <property type="evidence" value="ECO:0007669"/>
    <property type="project" value="UniProtKB-UniRule"/>
</dbReference>